<dbReference type="AlphaFoldDB" id="A0A0G9HEY4"/>
<gene>
    <name evidence="1" type="ORF">BJI69_05465</name>
</gene>
<dbReference type="EMBL" id="CP017480">
    <property type="protein sequence ID" value="APG03418.1"/>
    <property type="molecule type" value="Genomic_DNA"/>
</dbReference>
<evidence type="ECO:0000313" key="1">
    <source>
        <dbReference type="EMBL" id="APG03418.1"/>
    </source>
</evidence>
<dbReference type="PATRIC" id="fig|1440763.5.peg.558"/>
<protein>
    <submittedName>
        <fullName evidence="1">Uncharacterized protein</fullName>
    </submittedName>
</protein>
<dbReference type="Proteomes" id="UP000182987">
    <property type="component" value="Chromosome"/>
</dbReference>
<evidence type="ECO:0000313" key="2">
    <source>
        <dbReference type="Proteomes" id="UP000182987"/>
    </source>
</evidence>
<proteinExistence type="predicted"/>
<reference evidence="2" key="1">
    <citation type="submission" date="2016-09" db="EMBL/GenBank/DDBJ databases">
        <authorList>
            <person name="Lysoe E."/>
        </authorList>
    </citation>
    <scope>NUCLEOTIDE SEQUENCE [LARGE SCALE GENOMIC DNA]</scope>
    <source>
        <strain evidence="2">LJ96T</strain>
    </source>
</reference>
<dbReference type="KEGG" id="lrz:BJI69_05465"/>
<organism evidence="1 2">
    <name type="scientific">Luteibacter rhizovicinus DSM 16549</name>
    <dbReference type="NCBI Taxonomy" id="1440763"/>
    <lineage>
        <taxon>Bacteria</taxon>
        <taxon>Pseudomonadati</taxon>
        <taxon>Pseudomonadota</taxon>
        <taxon>Gammaproteobacteria</taxon>
        <taxon>Lysobacterales</taxon>
        <taxon>Rhodanobacteraceae</taxon>
        <taxon>Luteibacter</taxon>
    </lineage>
</organism>
<dbReference type="OrthoDB" id="8200265at2"/>
<sequence>MTETTNTAAAWPRPHWQPSDEEAVLLFFVFGAFPEDLVIPAARYGSPGLPEGVELQRFQNAVLARWEGYPLSGALGELLKEDSPEAFAAAKAAPHVIAIRGRFPDRDNLDYLRDTLGVVAALTDIGGKAVIDPQILSLFDAQGWRDHYLVQGGAPTRHHVLILCSPEETKGRSWIRTRGMRKFGRPDISLTNVPDREIDRAGALSERFVDLGALGAHFEPEQTVEVDGVTGGLTVKLSGDETDPMFNNSHAAMRWPD</sequence>
<name>A0A0G9HEY4_9GAMM</name>
<accession>A0A0G9HEY4</accession>
<dbReference type="RefSeq" id="WP_046966527.1">
    <property type="nucleotide sequence ID" value="NZ_CP017480.1"/>
</dbReference>
<keyword evidence="2" id="KW-1185">Reference proteome</keyword>
<dbReference type="STRING" id="1440763.BJI69_05465"/>